<sequence length="553" mass="64788">MNQVTTGRLFLLFIQRLAVLEGVLATLMNKYIMQSFLSFFPQVSEDSPKDRDTADADRTADDWFDLCEPEPISDEPESASTFADSFLDGDRLERLMEIDDVDEIWYESKTHVRFVSEPPRTFESKSHVQLVSEPPRSEPSLAAPNKPLPALPVAPQSTAQRQAAMPFQPRNLSMFDSVFRKRSLSWHQANGYMAPPKLAPITWETSVDDEVCIEGRGPFWEGKGINSNIQGYKNSQAESAALLDPPAIKERSAAWEAELKLFSKSHETRHADDEITLLEKKLKWAEAEAEMYRDHVKNADLDVKDMEEQLQQEHTDLLACRERIARLEKKVKRVEAEADMYYDQVITADQDLKHMKEQLQQEHIDLSACRERIEYFEIVQGQWKKDHAELMEARVDMKQLKRDLWVSNERIANFEERSQQRKKDYAELKEFRQHIQDLEEENRELRTCHDRIAIIEDLQDEWKKDCAELSVSRERIADFEKRQEQWVQDHAELEKAREYIKELEAKATGSKCLEKRKFQLEIPPRTARSKFNDKDYARRRGSYDEFWAIQQPR</sequence>
<reference evidence="3 4" key="1">
    <citation type="journal article" date="2018" name="IMA Fungus">
        <title>IMA Genome-F 9: Draft genome sequence of Annulohypoxylon stygium, Aspergillus mulundensis, Berkeleyomyces basicola (syn. Thielaviopsis basicola), Ceratocystis smalleyi, two Cercospora beticola strains, Coleophoma cylindrospora, Fusarium fracticaudum, Phialophora cf. hyalina, and Morchella septimelata.</title>
        <authorList>
            <person name="Wingfield B.D."/>
            <person name="Bills G.F."/>
            <person name="Dong Y."/>
            <person name="Huang W."/>
            <person name="Nel W.J."/>
            <person name="Swalarsk-Parry B.S."/>
            <person name="Vaghefi N."/>
            <person name="Wilken P.M."/>
            <person name="An Z."/>
            <person name="de Beer Z.W."/>
            <person name="De Vos L."/>
            <person name="Chen L."/>
            <person name="Duong T.A."/>
            <person name="Gao Y."/>
            <person name="Hammerbacher A."/>
            <person name="Kikkert J.R."/>
            <person name="Li Y."/>
            <person name="Li H."/>
            <person name="Li K."/>
            <person name="Li Q."/>
            <person name="Liu X."/>
            <person name="Ma X."/>
            <person name="Naidoo K."/>
            <person name="Pethybridge S.J."/>
            <person name="Sun J."/>
            <person name="Steenkamp E.T."/>
            <person name="van der Nest M.A."/>
            <person name="van Wyk S."/>
            <person name="Wingfield M.J."/>
            <person name="Xiong C."/>
            <person name="Yue Q."/>
            <person name="Zhang X."/>
        </authorList>
    </citation>
    <scope>NUCLEOTIDE SEQUENCE [LARGE SCALE GENOMIC DNA]</scope>
    <source>
        <strain evidence="3 4">DSM 5745</strain>
    </source>
</reference>
<dbReference type="GeneID" id="38119797"/>
<feature type="region of interest" description="Disordered" evidence="2">
    <location>
        <begin position="126"/>
        <end position="161"/>
    </location>
</feature>
<proteinExistence type="predicted"/>
<keyword evidence="1" id="KW-0175">Coiled coil</keyword>
<organism evidence="3 4">
    <name type="scientific">Aspergillus mulundensis</name>
    <dbReference type="NCBI Taxonomy" id="1810919"/>
    <lineage>
        <taxon>Eukaryota</taxon>
        <taxon>Fungi</taxon>
        <taxon>Dikarya</taxon>
        <taxon>Ascomycota</taxon>
        <taxon>Pezizomycotina</taxon>
        <taxon>Eurotiomycetes</taxon>
        <taxon>Eurotiomycetidae</taxon>
        <taxon>Eurotiales</taxon>
        <taxon>Aspergillaceae</taxon>
        <taxon>Aspergillus</taxon>
        <taxon>Aspergillus subgen. Nidulantes</taxon>
    </lineage>
</organism>
<evidence type="ECO:0000256" key="1">
    <source>
        <dbReference type="SAM" id="Coils"/>
    </source>
</evidence>
<dbReference type="SUPFAM" id="SSF57997">
    <property type="entry name" value="Tropomyosin"/>
    <property type="match status" value="1"/>
</dbReference>
<comment type="caution">
    <text evidence="3">The sequence shown here is derived from an EMBL/GenBank/DDBJ whole genome shotgun (WGS) entry which is preliminary data.</text>
</comment>
<dbReference type="RefSeq" id="XP_026599791.1">
    <property type="nucleotide sequence ID" value="XM_026751443.1"/>
</dbReference>
<evidence type="ECO:0000313" key="3">
    <source>
        <dbReference type="EMBL" id="RDW65688.1"/>
    </source>
</evidence>
<feature type="coiled-coil region" evidence="1">
    <location>
        <begin position="289"/>
        <end position="344"/>
    </location>
</feature>
<gene>
    <name evidence="3" type="ORF">DSM5745_09427</name>
</gene>
<dbReference type="EMBL" id="PVWQ01000013">
    <property type="protein sequence ID" value="RDW65688.1"/>
    <property type="molecule type" value="Genomic_DNA"/>
</dbReference>
<protein>
    <submittedName>
        <fullName evidence="3">Uncharacterized protein</fullName>
    </submittedName>
</protein>
<dbReference type="AlphaFoldDB" id="A0A3D8QVG2"/>
<dbReference type="OrthoDB" id="10666163at2759"/>
<name>A0A3D8QVG2_9EURO</name>
<keyword evidence="4" id="KW-1185">Reference proteome</keyword>
<evidence type="ECO:0000313" key="4">
    <source>
        <dbReference type="Proteomes" id="UP000256690"/>
    </source>
</evidence>
<accession>A0A3D8QVG2</accession>
<feature type="coiled-coil region" evidence="1">
    <location>
        <begin position="397"/>
        <end position="448"/>
    </location>
</feature>
<dbReference type="Proteomes" id="UP000256690">
    <property type="component" value="Unassembled WGS sequence"/>
</dbReference>
<evidence type="ECO:0000256" key="2">
    <source>
        <dbReference type="SAM" id="MobiDB-lite"/>
    </source>
</evidence>